<keyword evidence="3" id="KW-0949">S-adenosyl-L-methionine</keyword>
<evidence type="ECO:0000313" key="6">
    <source>
        <dbReference type="Proteomes" id="UP000807342"/>
    </source>
</evidence>
<evidence type="ECO:0000256" key="1">
    <source>
        <dbReference type="ARBA" id="ARBA00005179"/>
    </source>
</evidence>
<dbReference type="AlphaFoldDB" id="A0A9P5X890"/>
<comment type="similarity">
    <text evidence="4">Belongs to the class I-like SAM-binding methyltransferase superfamily.</text>
</comment>
<name>A0A9P5X890_9AGAR</name>
<evidence type="ECO:0008006" key="7">
    <source>
        <dbReference type="Google" id="ProtNLM"/>
    </source>
</evidence>
<keyword evidence="2" id="KW-0808">Transferase</keyword>
<dbReference type="GO" id="GO:0016740">
    <property type="term" value="F:transferase activity"/>
    <property type="evidence" value="ECO:0007669"/>
    <property type="project" value="UniProtKB-KW"/>
</dbReference>
<accession>A0A9P5X890</accession>
<evidence type="ECO:0000313" key="5">
    <source>
        <dbReference type="EMBL" id="KAF9446308.1"/>
    </source>
</evidence>
<proteinExistence type="inferred from homology"/>
<evidence type="ECO:0000256" key="3">
    <source>
        <dbReference type="ARBA" id="ARBA00022691"/>
    </source>
</evidence>
<comment type="pathway">
    <text evidence="1">Secondary metabolite biosynthesis.</text>
</comment>
<evidence type="ECO:0000256" key="4">
    <source>
        <dbReference type="ARBA" id="ARBA00038314"/>
    </source>
</evidence>
<comment type="caution">
    <text evidence="5">The sequence shown here is derived from an EMBL/GenBank/DDBJ whole genome shotgun (WGS) entry which is preliminary data.</text>
</comment>
<evidence type="ECO:0000256" key="2">
    <source>
        <dbReference type="ARBA" id="ARBA00022679"/>
    </source>
</evidence>
<dbReference type="Gene3D" id="3.40.50.150">
    <property type="entry name" value="Vaccinia Virus protein VP39"/>
    <property type="match status" value="1"/>
</dbReference>
<dbReference type="PANTHER" id="PTHR35897:SF1">
    <property type="entry name" value="METHYLTRANSFERASE AUSD"/>
    <property type="match status" value="1"/>
</dbReference>
<dbReference type="EMBL" id="MU151252">
    <property type="protein sequence ID" value="KAF9446308.1"/>
    <property type="molecule type" value="Genomic_DNA"/>
</dbReference>
<dbReference type="PANTHER" id="PTHR35897">
    <property type="entry name" value="METHYLTRANSFERASE AUSD"/>
    <property type="match status" value="1"/>
</dbReference>
<sequence>MSPANTVPPLNSANKGPLPLDSTLYDLDEGQQTFFKRITGIAGSEDLKQHIISVQAKAYELFPYPCIWHFTFAKLPISRLPYYEQALLLPTKHRGALFLDVGCCFGSDLRKIVFDGWPATRTIGSDVCPKFWEWGHDLYRTSPLTFPAGFVPGDAFSLDILSHLEPSYSAPLTPKPTELTSLTSLNPLQGHLSVIHASLFFHLFDEERQLDLARRIAGLLSYRPGSMIFGGHYGRPEKGTRTEVLADGFLHTQFWHSPESWRVLWEEQVFRRGSVRVDIERTVDELSFIEEPRNGSFYYMKWCITRL</sequence>
<dbReference type="InterPro" id="IPR051654">
    <property type="entry name" value="Meroterpenoid_MTases"/>
</dbReference>
<dbReference type="OrthoDB" id="2094832at2759"/>
<dbReference type="SUPFAM" id="SSF53335">
    <property type="entry name" value="S-adenosyl-L-methionine-dependent methyltransferases"/>
    <property type="match status" value="1"/>
</dbReference>
<reference evidence="5" key="1">
    <citation type="submission" date="2020-11" db="EMBL/GenBank/DDBJ databases">
        <authorList>
            <consortium name="DOE Joint Genome Institute"/>
            <person name="Ahrendt S."/>
            <person name="Riley R."/>
            <person name="Andreopoulos W."/>
            <person name="Labutti K."/>
            <person name="Pangilinan J."/>
            <person name="Ruiz-Duenas F.J."/>
            <person name="Barrasa J.M."/>
            <person name="Sanchez-Garcia M."/>
            <person name="Camarero S."/>
            <person name="Miyauchi S."/>
            <person name="Serrano A."/>
            <person name="Linde D."/>
            <person name="Babiker R."/>
            <person name="Drula E."/>
            <person name="Ayuso-Fernandez I."/>
            <person name="Pacheco R."/>
            <person name="Padilla G."/>
            <person name="Ferreira P."/>
            <person name="Barriuso J."/>
            <person name="Kellner H."/>
            <person name="Castanera R."/>
            <person name="Alfaro M."/>
            <person name="Ramirez L."/>
            <person name="Pisabarro A.G."/>
            <person name="Kuo A."/>
            <person name="Tritt A."/>
            <person name="Lipzen A."/>
            <person name="He G."/>
            <person name="Yan M."/>
            <person name="Ng V."/>
            <person name="Cullen D."/>
            <person name="Martin F."/>
            <person name="Rosso M.-N."/>
            <person name="Henrissat B."/>
            <person name="Hibbett D."/>
            <person name="Martinez A.T."/>
            <person name="Grigoriev I.V."/>
        </authorList>
    </citation>
    <scope>NUCLEOTIDE SEQUENCE</scope>
    <source>
        <strain evidence="5">MF-IS2</strain>
    </source>
</reference>
<dbReference type="Proteomes" id="UP000807342">
    <property type="component" value="Unassembled WGS sequence"/>
</dbReference>
<keyword evidence="6" id="KW-1185">Reference proteome</keyword>
<dbReference type="InterPro" id="IPR029063">
    <property type="entry name" value="SAM-dependent_MTases_sf"/>
</dbReference>
<organism evidence="5 6">
    <name type="scientific">Macrolepiota fuliginosa MF-IS2</name>
    <dbReference type="NCBI Taxonomy" id="1400762"/>
    <lineage>
        <taxon>Eukaryota</taxon>
        <taxon>Fungi</taxon>
        <taxon>Dikarya</taxon>
        <taxon>Basidiomycota</taxon>
        <taxon>Agaricomycotina</taxon>
        <taxon>Agaricomycetes</taxon>
        <taxon>Agaricomycetidae</taxon>
        <taxon>Agaricales</taxon>
        <taxon>Agaricineae</taxon>
        <taxon>Agaricaceae</taxon>
        <taxon>Macrolepiota</taxon>
    </lineage>
</organism>
<protein>
    <recommendedName>
        <fullName evidence="7">Methyltransferase domain-containing protein</fullName>
    </recommendedName>
</protein>
<gene>
    <name evidence="5" type="ORF">P691DRAFT_708861</name>
</gene>